<proteinExistence type="predicted"/>
<keyword evidence="1" id="KW-0378">Hydrolase</keyword>
<accession>A0ACC1JRS6</accession>
<comment type="caution">
    <text evidence="1">The sequence shown here is derived from an EMBL/GenBank/DDBJ whole genome shotgun (WGS) entry which is preliminary data.</text>
</comment>
<dbReference type="EMBL" id="JANBUJ010001816">
    <property type="protein sequence ID" value="KAJ2766036.1"/>
    <property type="molecule type" value="Genomic_DNA"/>
</dbReference>
<sequence length="161" mass="17751">MEKTLRFGPIAVPLSQAFFASKHAFGLVNLKPIRPGHVLVVSRRPARRFAELTPDEVADLFVQGQRVSRTIERLHRAEALTLCIQDGAAAGQTVPHVHLHVIPRRPGDFADNDDVYRELDATGRQPRVDNPECTPRTPADMAAEALVLRAELGGWDDSSVC</sequence>
<evidence type="ECO:0000313" key="2">
    <source>
        <dbReference type="Proteomes" id="UP001140234"/>
    </source>
</evidence>
<dbReference type="Proteomes" id="UP001140234">
    <property type="component" value="Unassembled WGS sequence"/>
</dbReference>
<reference evidence="1" key="1">
    <citation type="submission" date="2022-07" db="EMBL/GenBank/DDBJ databases">
        <title>Phylogenomic reconstructions and comparative analyses of Kickxellomycotina fungi.</title>
        <authorList>
            <person name="Reynolds N.K."/>
            <person name="Stajich J.E."/>
            <person name="Barry K."/>
            <person name="Grigoriev I.V."/>
            <person name="Crous P."/>
            <person name="Smith M.E."/>
        </authorList>
    </citation>
    <scope>NUCLEOTIDE SEQUENCE</scope>
    <source>
        <strain evidence="1">CBS 109366</strain>
    </source>
</reference>
<protein>
    <submittedName>
        <fullName evidence="1">Dinucleoside triphosphate hydrolase</fullName>
        <ecNumber evidence="1">3.6.1.29</ecNumber>
    </submittedName>
</protein>
<keyword evidence="2" id="KW-1185">Reference proteome</keyword>
<evidence type="ECO:0000313" key="1">
    <source>
        <dbReference type="EMBL" id="KAJ2766036.1"/>
    </source>
</evidence>
<gene>
    <name evidence="1" type="primary">HNT2</name>
    <name evidence="1" type="ORF">IWQ57_004535</name>
</gene>
<dbReference type="EC" id="3.6.1.29" evidence="1"/>
<name>A0ACC1JRS6_9FUNG</name>
<organism evidence="1 2">
    <name type="scientific">Coemansia nantahalensis</name>
    <dbReference type="NCBI Taxonomy" id="2789366"/>
    <lineage>
        <taxon>Eukaryota</taxon>
        <taxon>Fungi</taxon>
        <taxon>Fungi incertae sedis</taxon>
        <taxon>Zoopagomycota</taxon>
        <taxon>Kickxellomycotina</taxon>
        <taxon>Kickxellomycetes</taxon>
        <taxon>Kickxellales</taxon>
        <taxon>Kickxellaceae</taxon>
        <taxon>Coemansia</taxon>
    </lineage>
</organism>